<dbReference type="Proteomes" id="UP000034072">
    <property type="component" value="Unassembled WGS sequence"/>
</dbReference>
<organism evidence="2 3">
    <name type="scientific">Candidatus Yanofskybacteria bacterium GW2011_GWE2_40_11</name>
    <dbReference type="NCBI Taxonomy" id="1619033"/>
    <lineage>
        <taxon>Bacteria</taxon>
        <taxon>Candidatus Yanofskyibacteriota</taxon>
    </lineage>
</organism>
<keyword evidence="1" id="KW-0732">Signal</keyword>
<evidence type="ECO:0000256" key="1">
    <source>
        <dbReference type="SAM" id="SignalP"/>
    </source>
</evidence>
<name>A0A0G0QKM9_9BACT</name>
<dbReference type="EMBL" id="LBXZ01000006">
    <property type="protein sequence ID" value="KKR40653.1"/>
    <property type="molecule type" value="Genomic_DNA"/>
</dbReference>
<sequence>MPKKLKIYYIALVVTLTSLLYSSSALALSLGTPFGGKILTYTPCTCGFGTAIVTVGTPRPGIFLYVPYTSKPYSYYFPSIGRWILGLASPTPMPCMMGVLPYCVSVGSYSPITMFGTSLR</sequence>
<proteinExistence type="predicted"/>
<comment type="caution">
    <text evidence="2">The sequence shown here is derived from an EMBL/GenBank/DDBJ whole genome shotgun (WGS) entry which is preliminary data.</text>
</comment>
<accession>A0A0G0QKM9</accession>
<dbReference type="AlphaFoldDB" id="A0A0G0QKM9"/>
<gene>
    <name evidence="2" type="ORF">UT75_C0006G0032</name>
</gene>
<evidence type="ECO:0000313" key="2">
    <source>
        <dbReference type="EMBL" id="KKR40653.1"/>
    </source>
</evidence>
<feature type="chain" id="PRO_5002534029" description="Secreted protein" evidence="1">
    <location>
        <begin position="28"/>
        <end position="120"/>
    </location>
</feature>
<reference evidence="2 3" key="1">
    <citation type="journal article" date="2015" name="Nature">
        <title>rRNA introns, odd ribosomes, and small enigmatic genomes across a large radiation of phyla.</title>
        <authorList>
            <person name="Brown C.T."/>
            <person name="Hug L.A."/>
            <person name="Thomas B.C."/>
            <person name="Sharon I."/>
            <person name="Castelle C.J."/>
            <person name="Singh A."/>
            <person name="Wilkins M.J."/>
            <person name="Williams K.H."/>
            <person name="Banfield J.F."/>
        </authorList>
    </citation>
    <scope>NUCLEOTIDE SEQUENCE [LARGE SCALE GENOMIC DNA]</scope>
</reference>
<protein>
    <recommendedName>
        <fullName evidence="4">Secreted protein</fullName>
    </recommendedName>
</protein>
<evidence type="ECO:0008006" key="4">
    <source>
        <dbReference type="Google" id="ProtNLM"/>
    </source>
</evidence>
<feature type="signal peptide" evidence="1">
    <location>
        <begin position="1"/>
        <end position="27"/>
    </location>
</feature>
<evidence type="ECO:0000313" key="3">
    <source>
        <dbReference type="Proteomes" id="UP000034072"/>
    </source>
</evidence>